<accession>E9F636</accession>
<dbReference type="SMART" id="SM00747">
    <property type="entry name" value="CFEM"/>
    <property type="match status" value="1"/>
</dbReference>
<feature type="disulfide bond" evidence="9">
    <location>
        <begin position="343"/>
        <end position="350"/>
    </location>
</feature>
<evidence type="ECO:0000256" key="6">
    <source>
        <dbReference type="ARBA" id="ARBA00022729"/>
    </source>
</evidence>
<keyword evidence="5" id="KW-0325">Glycoprotein</keyword>
<keyword evidence="5" id="KW-0336">GPI-anchor</keyword>
<keyword evidence="4" id="KW-0964">Secreted</keyword>
<keyword evidence="9" id="KW-0349">Heme</keyword>
<keyword evidence="14" id="KW-1185">Reference proteome</keyword>
<evidence type="ECO:0000256" key="5">
    <source>
        <dbReference type="ARBA" id="ARBA00022622"/>
    </source>
</evidence>
<comment type="caution">
    <text evidence="13">The sequence shown here is derived from an EMBL/GenBank/DDBJ whole genome shotgun (WGS) entry which is preliminary data.</text>
</comment>
<evidence type="ECO:0000256" key="8">
    <source>
        <dbReference type="ARBA" id="ARBA00023288"/>
    </source>
</evidence>
<comment type="similarity">
    <text evidence="3">Belongs to the RBT5 family.</text>
</comment>
<dbReference type="GO" id="GO:0046872">
    <property type="term" value="F:metal ion binding"/>
    <property type="evidence" value="ECO:0007669"/>
    <property type="project" value="UniProtKB-UniRule"/>
</dbReference>
<feature type="binding site" description="axial binding residue" evidence="9">
    <location>
        <position position="347"/>
    </location>
    <ligand>
        <name>heme</name>
        <dbReference type="ChEBI" id="CHEBI:30413"/>
    </ligand>
    <ligandPart>
        <name>Fe</name>
        <dbReference type="ChEBI" id="CHEBI:18248"/>
    </ligandPart>
</feature>
<keyword evidence="8" id="KW-0449">Lipoprotein</keyword>
<evidence type="ECO:0000256" key="1">
    <source>
        <dbReference type="ARBA" id="ARBA00004589"/>
    </source>
</evidence>
<feature type="compositionally biased region" description="Pro residues" evidence="10">
    <location>
        <begin position="263"/>
        <end position="281"/>
    </location>
</feature>
<keyword evidence="9" id="KW-0408">Iron</keyword>
<evidence type="ECO:0000256" key="7">
    <source>
        <dbReference type="ARBA" id="ARBA00023157"/>
    </source>
</evidence>
<feature type="compositionally biased region" description="Low complexity" evidence="10">
    <location>
        <begin position="136"/>
        <end position="166"/>
    </location>
</feature>
<dbReference type="AlphaFoldDB" id="E9F636"/>
<protein>
    <submittedName>
        <fullName evidence="13">Extracellular membrane protein, CFEM domain protein</fullName>
    </submittedName>
</protein>
<feature type="compositionally biased region" description="Pro residues" evidence="10">
    <location>
        <begin position="421"/>
        <end position="430"/>
    </location>
</feature>
<evidence type="ECO:0000313" key="14">
    <source>
        <dbReference type="Proteomes" id="UP000002498"/>
    </source>
</evidence>
<dbReference type="HOGENOM" id="CLU_540881_0_0_1"/>
<evidence type="ECO:0000259" key="12">
    <source>
        <dbReference type="PROSITE" id="PS52012"/>
    </source>
</evidence>
<feature type="compositionally biased region" description="Pro residues" evidence="10">
    <location>
        <begin position="183"/>
        <end position="217"/>
    </location>
</feature>
<evidence type="ECO:0000256" key="10">
    <source>
        <dbReference type="SAM" id="MobiDB-lite"/>
    </source>
</evidence>
<sequence length="504" mass="51488">MRPLVLTLVLGLASAAVQGNFQPPNSGILQERTLGLDEILGDISSGGLLGLKAQKIAFLCKLVDKAESIAGFVGGLKLESHLKKKLEFFLKDKCKKTTETQPPPSTSVPPPESQTSPSTTSSPPETSSPSTPPPETKTTPPETKTTPPETKTTPPETKTTPPETKTSPPPETTPPKETTPTPETTPPKETSPPAPPTETTPTPETTPPKETPPPPATTPETETSPPPGTTPPKETTPATPGTPPKETSPPGTTPPNETTPTPETTPPNETSPPPDTTPPKGPESSFITKTTPNNSPPPVTLPPPTPTTAPPTTPTITECIDVTTAIPPCATGCFSSAGSQVGCSDKDFGCFCKPGSQEQLSMLVQQCVSTACPPESATSVSMGVSSVCSCFPNPPVPTNTGVPPTPCTPGSGDDCTQTKPQPEPTTPGVPPGCTGGEGDCSASPPKPGVTTTPSQGMPCPIVNGTGIDCTRPTSPPVVTAAADRFSFGLVECVLGGAAWLALAL</sequence>
<feature type="compositionally biased region" description="Pro residues" evidence="10">
    <location>
        <begin position="240"/>
        <end position="253"/>
    </location>
</feature>
<dbReference type="EMBL" id="ADNJ02000001">
    <property type="protein sequence ID" value="EFY96922.1"/>
    <property type="molecule type" value="Genomic_DNA"/>
</dbReference>
<feature type="region of interest" description="Disordered" evidence="10">
    <location>
        <begin position="401"/>
        <end position="457"/>
    </location>
</feature>
<feature type="compositionally biased region" description="Pro residues" evidence="10">
    <location>
        <begin position="294"/>
        <end position="313"/>
    </location>
</feature>
<evidence type="ECO:0000256" key="3">
    <source>
        <dbReference type="ARBA" id="ARBA00010031"/>
    </source>
</evidence>
<dbReference type="Pfam" id="PF05730">
    <property type="entry name" value="CFEM"/>
    <property type="match status" value="1"/>
</dbReference>
<evidence type="ECO:0000313" key="13">
    <source>
        <dbReference type="EMBL" id="EFY96922.1"/>
    </source>
</evidence>
<feature type="region of interest" description="Disordered" evidence="10">
    <location>
        <begin position="96"/>
        <end position="315"/>
    </location>
</feature>
<keyword evidence="5" id="KW-0472">Membrane</keyword>
<proteinExistence type="inferred from homology"/>
<dbReference type="OrthoDB" id="3767534at2759"/>
<keyword evidence="9" id="KW-0479">Metal-binding</keyword>
<gene>
    <name evidence="13" type="ORF">MAA_07735</name>
</gene>
<dbReference type="GeneID" id="19262021"/>
<feature type="signal peptide" evidence="11">
    <location>
        <begin position="1"/>
        <end position="19"/>
    </location>
</feature>
<evidence type="ECO:0000256" key="11">
    <source>
        <dbReference type="SAM" id="SignalP"/>
    </source>
</evidence>
<dbReference type="RefSeq" id="XP_007823924.1">
    <property type="nucleotide sequence ID" value="XM_007825733.1"/>
</dbReference>
<dbReference type="PROSITE" id="PS52012">
    <property type="entry name" value="CFEM"/>
    <property type="match status" value="1"/>
</dbReference>
<dbReference type="GO" id="GO:0098552">
    <property type="term" value="C:side of membrane"/>
    <property type="evidence" value="ECO:0007669"/>
    <property type="project" value="UniProtKB-KW"/>
</dbReference>
<name>E9F636_METRA</name>
<evidence type="ECO:0000256" key="4">
    <source>
        <dbReference type="ARBA" id="ARBA00022525"/>
    </source>
</evidence>
<dbReference type="Proteomes" id="UP000002498">
    <property type="component" value="Unassembled WGS sequence"/>
</dbReference>
<feature type="compositionally biased region" description="Low complexity" evidence="10">
    <location>
        <begin position="113"/>
        <end position="129"/>
    </location>
</feature>
<feature type="compositionally biased region" description="Pro residues" evidence="10">
    <location>
        <begin position="101"/>
        <end position="112"/>
    </location>
</feature>
<reference evidence="13 14" key="2">
    <citation type="journal article" date="2014" name="Proc. Natl. Acad. Sci. U.S.A.">
        <title>Trajectory and genomic determinants of fungal-pathogen speciation and host adaptation.</title>
        <authorList>
            <person name="Hu X."/>
            <person name="Xiao G."/>
            <person name="Zheng P."/>
            <person name="Shang Y."/>
            <person name="Su Y."/>
            <person name="Zhang X."/>
            <person name="Liu X."/>
            <person name="Zhan S."/>
            <person name="St Leger R.J."/>
            <person name="Wang C."/>
        </authorList>
    </citation>
    <scope>GENOME REANNOTATION</scope>
    <source>
        <strain evidence="14">ARSEF 23 / ATCC MYA-3075</strain>
    </source>
</reference>
<dbReference type="GO" id="GO:0005576">
    <property type="term" value="C:extracellular region"/>
    <property type="evidence" value="ECO:0007669"/>
    <property type="project" value="UniProtKB-SubCell"/>
</dbReference>
<keyword evidence="7 9" id="KW-1015">Disulfide bond</keyword>
<feature type="chain" id="PRO_5003236239" evidence="11">
    <location>
        <begin position="20"/>
        <end position="504"/>
    </location>
</feature>
<feature type="domain" description="CFEM" evidence="12">
    <location>
        <begin position="301"/>
        <end position="417"/>
    </location>
</feature>
<dbReference type="KEGG" id="maj:MAA_07735"/>
<organism evidence="13 14">
    <name type="scientific">Metarhizium robertsii (strain ARSEF 23 / ATCC MYA-3075)</name>
    <name type="common">Metarhizium anisopliae (strain ARSEF 23)</name>
    <dbReference type="NCBI Taxonomy" id="655844"/>
    <lineage>
        <taxon>Eukaryota</taxon>
        <taxon>Fungi</taxon>
        <taxon>Dikarya</taxon>
        <taxon>Ascomycota</taxon>
        <taxon>Pezizomycotina</taxon>
        <taxon>Sordariomycetes</taxon>
        <taxon>Hypocreomycetidae</taxon>
        <taxon>Hypocreales</taxon>
        <taxon>Clavicipitaceae</taxon>
        <taxon>Metarhizium</taxon>
    </lineage>
</organism>
<comment type="subcellular location">
    <subcellularLocation>
        <location evidence="1">Membrane</location>
        <topology evidence="1">Lipid-anchor</topology>
        <topology evidence="1">GPI-anchor</topology>
    </subcellularLocation>
    <subcellularLocation>
        <location evidence="2">Secreted</location>
    </subcellularLocation>
</comment>
<evidence type="ECO:0000256" key="2">
    <source>
        <dbReference type="ARBA" id="ARBA00004613"/>
    </source>
</evidence>
<comment type="caution">
    <text evidence="9">Lacks conserved residue(s) required for the propagation of feature annotation.</text>
</comment>
<reference evidence="13 14" key="1">
    <citation type="journal article" date="2011" name="PLoS Genet.">
        <title>Genome sequencing and comparative transcriptomics of the model entomopathogenic fungi Metarhizium anisopliae and M. acridum.</title>
        <authorList>
            <person name="Gao Q."/>
            <person name="Jin K."/>
            <person name="Ying S.H."/>
            <person name="Zhang Y."/>
            <person name="Xiao G."/>
            <person name="Shang Y."/>
            <person name="Duan Z."/>
            <person name="Hu X."/>
            <person name="Xie X.Q."/>
            <person name="Zhou G."/>
            <person name="Peng G."/>
            <person name="Luo Z."/>
            <person name="Huang W."/>
            <person name="Wang B."/>
            <person name="Fang W."/>
            <person name="Wang S."/>
            <person name="Zhong Y."/>
            <person name="Ma L.J."/>
            <person name="St Leger R.J."/>
            <person name="Zhao G.P."/>
            <person name="Pei Y."/>
            <person name="Feng M.G."/>
            <person name="Xia Y."/>
            <person name="Wang C."/>
        </authorList>
    </citation>
    <scope>NUCLEOTIDE SEQUENCE [LARGE SCALE GENOMIC DNA]</scope>
    <source>
        <strain evidence="14">ARSEF 23 / ATCC MYA-3075</strain>
    </source>
</reference>
<evidence type="ECO:0000256" key="9">
    <source>
        <dbReference type="PROSITE-ProRule" id="PRU01356"/>
    </source>
</evidence>
<dbReference type="InterPro" id="IPR008427">
    <property type="entry name" value="Extracellular_membr_CFEM_dom"/>
</dbReference>
<keyword evidence="6 11" id="KW-0732">Signal</keyword>